<dbReference type="GO" id="GO:0046103">
    <property type="term" value="P:inosine biosynthetic process"/>
    <property type="evidence" value="ECO:0007669"/>
    <property type="project" value="TreeGrafter"/>
</dbReference>
<evidence type="ECO:0000256" key="8">
    <source>
        <dbReference type="ARBA" id="ARBA00031852"/>
    </source>
</evidence>
<dbReference type="PANTHER" id="PTHR11409:SF43">
    <property type="entry name" value="ADENOSINE DEAMINASE"/>
    <property type="match status" value="1"/>
</dbReference>
<name>A0A6J6DAH2_9ZZZZ</name>
<dbReference type="GO" id="GO:0046872">
    <property type="term" value="F:metal ion binding"/>
    <property type="evidence" value="ECO:0007669"/>
    <property type="project" value="UniProtKB-KW"/>
</dbReference>
<proteinExistence type="inferred from homology"/>
<dbReference type="FunFam" id="3.20.20.140:FF:000020">
    <property type="entry name" value="Adenosine deaminase"/>
    <property type="match status" value="1"/>
</dbReference>
<evidence type="ECO:0000256" key="4">
    <source>
        <dbReference type="ARBA" id="ARBA00022723"/>
    </source>
</evidence>
<dbReference type="SUPFAM" id="SSF51556">
    <property type="entry name" value="Metallo-dependent hydrolases"/>
    <property type="match status" value="1"/>
</dbReference>
<feature type="domain" description="Adenosine deaminase" evidence="11">
    <location>
        <begin position="21"/>
        <end position="359"/>
    </location>
</feature>
<dbReference type="HAMAP" id="MF_00540">
    <property type="entry name" value="A_deaminase"/>
    <property type="match status" value="1"/>
</dbReference>
<comment type="similarity">
    <text evidence="2">Belongs to the metallo-dependent hydrolases superfamily. Adenosine and AMP deaminases family.</text>
</comment>
<evidence type="ECO:0000256" key="7">
    <source>
        <dbReference type="ARBA" id="ARBA00023080"/>
    </source>
</evidence>
<dbReference type="Gene3D" id="3.20.20.140">
    <property type="entry name" value="Metal-dependent hydrolases"/>
    <property type="match status" value="1"/>
</dbReference>
<keyword evidence="6" id="KW-0862">Zinc</keyword>
<protein>
    <recommendedName>
        <fullName evidence="3">adenosine deaminase</fullName>
        <ecNumber evidence="3">3.5.4.4</ecNumber>
    </recommendedName>
    <alternativeName>
        <fullName evidence="8">Adenosine aminohydrolase</fullName>
    </alternativeName>
</protein>
<dbReference type="GO" id="GO:0005829">
    <property type="term" value="C:cytosol"/>
    <property type="evidence" value="ECO:0007669"/>
    <property type="project" value="TreeGrafter"/>
</dbReference>
<dbReference type="GO" id="GO:0043103">
    <property type="term" value="P:hypoxanthine salvage"/>
    <property type="evidence" value="ECO:0007669"/>
    <property type="project" value="TreeGrafter"/>
</dbReference>
<evidence type="ECO:0000256" key="1">
    <source>
        <dbReference type="ARBA" id="ARBA00001947"/>
    </source>
</evidence>
<comment type="catalytic activity">
    <reaction evidence="10">
        <text>2'-deoxyadenosine + H2O + H(+) = 2'-deoxyinosine + NH4(+)</text>
        <dbReference type="Rhea" id="RHEA:28190"/>
        <dbReference type="ChEBI" id="CHEBI:15377"/>
        <dbReference type="ChEBI" id="CHEBI:15378"/>
        <dbReference type="ChEBI" id="CHEBI:17256"/>
        <dbReference type="ChEBI" id="CHEBI:28938"/>
        <dbReference type="ChEBI" id="CHEBI:28997"/>
        <dbReference type="EC" id="3.5.4.4"/>
    </reaction>
    <physiologicalReaction direction="left-to-right" evidence="10">
        <dbReference type="Rhea" id="RHEA:28191"/>
    </physiologicalReaction>
</comment>
<evidence type="ECO:0000256" key="9">
    <source>
        <dbReference type="ARBA" id="ARBA00047989"/>
    </source>
</evidence>
<evidence type="ECO:0000256" key="6">
    <source>
        <dbReference type="ARBA" id="ARBA00022833"/>
    </source>
</evidence>
<dbReference type="InterPro" id="IPR032466">
    <property type="entry name" value="Metal_Hydrolase"/>
</dbReference>
<dbReference type="InterPro" id="IPR001365">
    <property type="entry name" value="A_deaminase_dom"/>
</dbReference>
<dbReference type="GO" id="GO:0009168">
    <property type="term" value="P:purine ribonucleoside monophosphate biosynthetic process"/>
    <property type="evidence" value="ECO:0007669"/>
    <property type="project" value="InterPro"/>
</dbReference>
<dbReference type="NCBIfam" id="TIGR01430">
    <property type="entry name" value="aden_deam"/>
    <property type="match status" value="1"/>
</dbReference>
<sequence length="368" mass="40802">MSTTNPDLLKKPNEAQVKRLPKALLHDHLDGGLRPETIIEIANEINHSLPTTDPTELAEWFRASCDSGSLVLYLETFAHTVAVMQRRKDVVRVAQECAIDLARDGVVYAEVRMAPELLTNGELDLSGAVDAILEGFREGERIAAAEGNKIRVVSLLCGMRQNDLSQEVAELAVKYRDKGVVGFDIAGPEDGFPPSDQLDTFEYLRRENAHFTIHAGEAYGLPSIWEAIQICGAERLGHGVRITDDVDFNHTPPRLGRLASYVRDTRIPLEMCPSSNIQTGVASSFADHPIAKLAKLRFRITLNTDNRLMSATSMSNEMNQLVKECDWNFADLQRVTINALKSAFIPFEERLAIIEEIVKPGFAHIAGE</sequence>
<keyword evidence="4" id="KW-0479">Metal-binding</keyword>
<evidence type="ECO:0000256" key="10">
    <source>
        <dbReference type="ARBA" id="ARBA00049213"/>
    </source>
</evidence>
<dbReference type="GO" id="GO:0009117">
    <property type="term" value="P:nucleotide metabolic process"/>
    <property type="evidence" value="ECO:0007669"/>
    <property type="project" value="UniProtKB-KW"/>
</dbReference>
<comment type="catalytic activity">
    <reaction evidence="9">
        <text>adenosine + H2O + H(+) = inosine + NH4(+)</text>
        <dbReference type="Rhea" id="RHEA:24408"/>
        <dbReference type="ChEBI" id="CHEBI:15377"/>
        <dbReference type="ChEBI" id="CHEBI:15378"/>
        <dbReference type="ChEBI" id="CHEBI:16335"/>
        <dbReference type="ChEBI" id="CHEBI:17596"/>
        <dbReference type="ChEBI" id="CHEBI:28938"/>
        <dbReference type="EC" id="3.5.4.4"/>
    </reaction>
    <physiologicalReaction direction="left-to-right" evidence="9">
        <dbReference type="Rhea" id="RHEA:24409"/>
    </physiologicalReaction>
</comment>
<keyword evidence="7" id="KW-0546">Nucleotide metabolism</keyword>
<dbReference type="InterPro" id="IPR006330">
    <property type="entry name" value="Ado/ade_deaminase"/>
</dbReference>
<dbReference type="EC" id="3.5.4.4" evidence="3"/>
<evidence type="ECO:0000259" key="11">
    <source>
        <dbReference type="Pfam" id="PF00962"/>
    </source>
</evidence>
<dbReference type="InterPro" id="IPR028893">
    <property type="entry name" value="A_deaminase"/>
</dbReference>
<evidence type="ECO:0000256" key="3">
    <source>
        <dbReference type="ARBA" id="ARBA00012784"/>
    </source>
</evidence>
<dbReference type="Pfam" id="PF00962">
    <property type="entry name" value="A_deaminase"/>
    <property type="match status" value="1"/>
</dbReference>
<dbReference type="EMBL" id="CAEZTL010000004">
    <property type="protein sequence ID" value="CAB4560872.1"/>
    <property type="molecule type" value="Genomic_DNA"/>
</dbReference>
<dbReference type="GO" id="GO:0004000">
    <property type="term" value="F:adenosine deaminase activity"/>
    <property type="evidence" value="ECO:0007669"/>
    <property type="project" value="InterPro"/>
</dbReference>
<dbReference type="NCBIfam" id="NF006847">
    <property type="entry name" value="PRK09358.1-2"/>
    <property type="match status" value="1"/>
</dbReference>
<evidence type="ECO:0000256" key="5">
    <source>
        <dbReference type="ARBA" id="ARBA00022801"/>
    </source>
</evidence>
<gene>
    <name evidence="12" type="ORF">UFOPK1683_00090</name>
</gene>
<keyword evidence="5" id="KW-0378">Hydrolase</keyword>
<comment type="cofactor">
    <cofactor evidence="1">
        <name>Zn(2+)</name>
        <dbReference type="ChEBI" id="CHEBI:29105"/>
    </cofactor>
</comment>
<organism evidence="12">
    <name type="scientific">freshwater metagenome</name>
    <dbReference type="NCBI Taxonomy" id="449393"/>
    <lineage>
        <taxon>unclassified sequences</taxon>
        <taxon>metagenomes</taxon>
        <taxon>ecological metagenomes</taxon>
    </lineage>
</organism>
<reference evidence="12" key="1">
    <citation type="submission" date="2020-05" db="EMBL/GenBank/DDBJ databases">
        <authorList>
            <person name="Chiriac C."/>
            <person name="Salcher M."/>
            <person name="Ghai R."/>
            <person name="Kavagutti S V."/>
        </authorList>
    </citation>
    <scope>NUCLEOTIDE SEQUENCE</scope>
</reference>
<evidence type="ECO:0000256" key="2">
    <source>
        <dbReference type="ARBA" id="ARBA00006676"/>
    </source>
</evidence>
<accession>A0A6J6DAH2</accession>
<evidence type="ECO:0000313" key="12">
    <source>
        <dbReference type="EMBL" id="CAB4560872.1"/>
    </source>
</evidence>
<dbReference type="PANTHER" id="PTHR11409">
    <property type="entry name" value="ADENOSINE DEAMINASE"/>
    <property type="match status" value="1"/>
</dbReference>
<dbReference type="GO" id="GO:0006154">
    <property type="term" value="P:adenosine catabolic process"/>
    <property type="evidence" value="ECO:0007669"/>
    <property type="project" value="TreeGrafter"/>
</dbReference>
<dbReference type="AlphaFoldDB" id="A0A6J6DAH2"/>